<sequence>MRELVHARAESAAAAAARDKADALALERRALPQADAAEFPNFAAVSVAAVPLVVAGRRDDGGSATVLSSRVVAGAGVVYDVQYAVGGASAAAPASRGSCSTSRTRAAQGEARRLPAARSARSARRPRSRRRRTAIAAETALRAKNARA</sequence>
<dbReference type="Proteomes" id="UP001363151">
    <property type="component" value="Unassembled WGS sequence"/>
</dbReference>
<protein>
    <submittedName>
        <fullName evidence="2">Uncharacterized protein</fullName>
    </submittedName>
</protein>
<feature type="compositionally biased region" description="Low complexity" evidence="1">
    <location>
        <begin position="89"/>
        <end position="98"/>
    </location>
</feature>
<keyword evidence="3" id="KW-1185">Reference proteome</keyword>
<feature type="compositionally biased region" description="Basic residues" evidence="1">
    <location>
        <begin position="121"/>
        <end position="133"/>
    </location>
</feature>
<evidence type="ECO:0000313" key="2">
    <source>
        <dbReference type="EMBL" id="KAK7247933.1"/>
    </source>
</evidence>
<organism evidence="2 3">
    <name type="scientific">Aureococcus anophagefferens</name>
    <name type="common">Harmful bloom alga</name>
    <dbReference type="NCBI Taxonomy" id="44056"/>
    <lineage>
        <taxon>Eukaryota</taxon>
        <taxon>Sar</taxon>
        <taxon>Stramenopiles</taxon>
        <taxon>Ochrophyta</taxon>
        <taxon>Pelagophyceae</taxon>
        <taxon>Pelagomonadales</taxon>
        <taxon>Pelagomonadaceae</taxon>
        <taxon>Aureococcus</taxon>
    </lineage>
</organism>
<accession>A0ABR1G4S4</accession>
<dbReference type="EMBL" id="JBBJCI010000123">
    <property type="protein sequence ID" value="KAK7247933.1"/>
    <property type="molecule type" value="Genomic_DNA"/>
</dbReference>
<feature type="region of interest" description="Disordered" evidence="1">
    <location>
        <begin position="89"/>
        <end position="134"/>
    </location>
</feature>
<proteinExistence type="predicted"/>
<reference evidence="2 3" key="1">
    <citation type="submission" date="2024-03" db="EMBL/GenBank/DDBJ databases">
        <title>Aureococcus anophagefferens CCMP1851 and Kratosvirus quantuckense: Draft genome of a second virus-susceptible host strain in the model system.</title>
        <authorList>
            <person name="Chase E."/>
            <person name="Truchon A.R."/>
            <person name="Schepens W."/>
            <person name="Wilhelm S.W."/>
        </authorList>
    </citation>
    <scope>NUCLEOTIDE SEQUENCE [LARGE SCALE GENOMIC DNA]</scope>
    <source>
        <strain evidence="2 3">CCMP1851</strain>
    </source>
</reference>
<name>A0ABR1G4S4_AURAN</name>
<evidence type="ECO:0000256" key="1">
    <source>
        <dbReference type="SAM" id="MobiDB-lite"/>
    </source>
</evidence>
<comment type="caution">
    <text evidence="2">The sequence shown here is derived from an EMBL/GenBank/DDBJ whole genome shotgun (WGS) entry which is preliminary data.</text>
</comment>
<gene>
    <name evidence="2" type="ORF">SO694_0008502</name>
</gene>
<evidence type="ECO:0000313" key="3">
    <source>
        <dbReference type="Proteomes" id="UP001363151"/>
    </source>
</evidence>